<evidence type="ECO:0000256" key="10">
    <source>
        <dbReference type="ARBA" id="ARBA00023242"/>
    </source>
</evidence>
<dbReference type="GO" id="GO:0032259">
    <property type="term" value="P:methylation"/>
    <property type="evidence" value="ECO:0007669"/>
    <property type="project" value="UniProtKB-KW"/>
</dbReference>
<evidence type="ECO:0000256" key="5">
    <source>
        <dbReference type="ARBA" id="ARBA00022679"/>
    </source>
</evidence>
<evidence type="ECO:0000256" key="12">
    <source>
        <dbReference type="ARBA" id="ARBA00093423"/>
    </source>
</evidence>
<dbReference type="PANTHER" id="PTHR46165">
    <property type="entry name" value="SET AND MYND DOMAIN-CONTAINING PROTEIN 4"/>
    <property type="match status" value="1"/>
</dbReference>
<evidence type="ECO:0000256" key="6">
    <source>
        <dbReference type="ARBA" id="ARBA00022691"/>
    </source>
</evidence>
<evidence type="ECO:0000256" key="8">
    <source>
        <dbReference type="ARBA" id="ARBA00022771"/>
    </source>
</evidence>
<keyword evidence="4" id="KW-0489">Methyltransferase</keyword>
<evidence type="ECO:0000256" key="3">
    <source>
        <dbReference type="ARBA" id="ARBA00022490"/>
    </source>
</evidence>
<dbReference type="GO" id="GO:0008270">
    <property type="term" value="F:zinc ion binding"/>
    <property type="evidence" value="ECO:0007669"/>
    <property type="project" value="UniProtKB-KW"/>
</dbReference>
<dbReference type="Pfam" id="PF01753">
    <property type="entry name" value="zf-MYND"/>
    <property type="match status" value="1"/>
</dbReference>
<dbReference type="GO" id="GO:0005634">
    <property type="term" value="C:nucleus"/>
    <property type="evidence" value="ECO:0007669"/>
    <property type="project" value="UniProtKB-SubCell"/>
</dbReference>
<dbReference type="PANTHER" id="PTHR46165:SF2">
    <property type="entry name" value="SET AND MYND DOMAIN-CONTAINING PROTEIN 4"/>
    <property type="match status" value="1"/>
</dbReference>
<dbReference type="GO" id="GO:0005737">
    <property type="term" value="C:cytoplasm"/>
    <property type="evidence" value="ECO:0007669"/>
    <property type="project" value="UniProtKB-SubCell"/>
</dbReference>
<dbReference type="SUPFAM" id="SSF144232">
    <property type="entry name" value="HIT/MYND zinc finger-like"/>
    <property type="match status" value="1"/>
</dbReference>
<dbReference type="Gene3D" id="1.25.40.10">
    <property type="entry name" value="Tetratricopeptide repeat domain"/>
    <property type="match status" value="2"/>
</dbReference>
<dbReference type="Proteomes" id="UP001152320">
    <property type="component" value="Chromosome 4"/>
</dbReference>
<proteinExistence type="predicted"/>
<dbReference type="InterPro" id="IPR046341">
    <property type="entry name" value="SET_dom_sf"/>
</dbReference>
<sequence length="761" mass="85785">MQVKSASDNRFCGMAVPFNWDIFVTSAWEIYRLDADLQNCLDGRNLRSLTERCTKLALWSDARIQQIVNSLPNISSATKKSDHEAGQLRLKGNNFFQKKLYHKALRCYSKAVLHASVTDSCENFSVSQLSLAYANRSAALFYLQKWKLCINDVDRAIKHGYSKDQRYKVLVRKGECLINEGCYQDAEKVLKESLSSLADSSLAPDQLKAKSEKIERLLSQCKTKKLHKETDIINTTDNEATDWKRNSKLENACSCVSLRCSEKKGRHLVADSTIDAGETLIKEKPFAGVLLPSCHQTHCHHCFQKTLAPVMCRSCVSVQYCSQICSDKAWGSYHLVECSMWEILQQVGTSSHLGLRILLIAEIHKASSLSSMLDSLSLDGIPGCSADGRYLADYRAVYSLQPHVENHTKEDLFKAVVVGILLSVCVYKVLLEEKAHTSWNLLEKEEVTLSAALIARHILQLRCNVHAITSVQPEDYDEDEGSIHNKVDTIQQVRIASAVYPTTALMNHGCDPNVIASFQNNEITIRATRCIPNGEEIRHCYGPHVSHMSVDERKRKLLNQYFFSCDCRACLSTSDTAFDWSMSFKCPSCDQPATLIETSLICSNKNCLHKQTSEEYLKMKDKADRLFQEGKKLCEEGDVEKSLDKLHQCLNIQHKILCNHSKPVAEVEDTLARCYAMQGDFITSANYLERSISTVEMIYGKESIELGQELHKLAQLLFNGQQVAKAQKVIARAVLLLSRYHGKQHPSVQELLEMQDCLSSL</sequence>
<evidence type="ECO:0000313" key="19">
    <source>
        <dbReference type="Proteomes" id="UP001152320"/>
    </source>
</evidence>
<reference evidence="18" key="1">
    <citation type="submission" date="2021-10" db="EMBL/GenBank/DDBJ databases">
        <title>Tropical sea cucumber genome reveals ecological adaptation and Cuvierian tubules defense mechanism.</title>
        <authorList>
            <person name="Chen T."/>
        </authorList>
    </citation>
    <scope>NUCLEOTIDE SEQUENCE</scope>
    <source>
        <strain evidence="18">Nanhai2018</strain>
        <tissue evidence="18">Muscle</tissue>
    </source>
</reference>
<keyword evidence="9" id="KW-0862">Zinc</keyword>
<evidence type="ECO:0000259" key="16">
    <source>
        <dbReference type="PROSITE" id="PS50280"/>
    </source>
</evidence>
<keyword evidence="5" id="KW-0808">Transferase</keyword>
<dbReference type="OrthoDB" id="62495at2759"/>
<keyword evidence="3" id="KW-0963">Cytoplasm</keyword>
<keyword evidence="8 15" id="KW-0863">Zinc-finger</keyword>
<dbReference type="SUPFAM" id="SSF82199">
    <property type="entry name" value="SET domain"/>
    <property type="match status" value="1"/>
</dbReference>
<evidence type="ECO:0000313" key="18">
    <source>
        <dbReference type="EMBL" id="KAJ8042836.1"/>
    </source>
</evidence>
<evidence type="ECO:0000256" key="4">
    <source>
        <dbReference type="ARBA" id="ARBA00022603"/>
    </source>
</evidence>
<dbReference type="InterPro" id="IPR019734">
    <property type="entry name" value="TPR_rpt"/>
</dbReference>
<dbReference type="InterPro" id="IPR011990">
    <property type="entry name" value="TPR-like_helical_dom_sf"/>
</dbReference>
<evidence type="ECO:0000256" key="1">
    <source>
        <dbReference type="ARBA" id="ARBA00004123"/>
    </source>
</evidence>
<dbReference type="Gene3D" id="6.10.140.2220">
    <property type="match status" value="1"/>
</dbReference>
<dbReference type="PROSITE" id="PS50865">
    <property type="entry name" value="ZF_MYND_2"/>
    <property type="match status" value="1"/>
</dbReference>
<evidence type="ECO:0000256" key="9">
    <source>
        <dbReference type="ARBA" id="ARBA00022833"/>
    </source>
</evidence>
<keyword evidence="7" id="KW-0479">Metal-binding</keyword>
<dbReference type="GO" id="GO:0008168">
    <property type="term" value="F:methyltransferase activity"/>
    <property type="evidence" value="ECO:0007669"/>
    <property type="project" value="UniProtKB-KW"/>
</dbReference>
<dbReference type="GO" id="GO:0042826">
    <property type="term" value="F:histone deacetylase binding"/>
    <property type="evidence" value="ECO:0007669"/>
    <property type="project" value="TreeGrafter"/>
</dbReference>
<dbReference type="Gene3D" id="1.10.220.160">
    <property type="match status" value="1"/>
</dbReference>
<feature type="domain" description="SET" evidence="16">
    <location>
        <begin position="254"/>
        <end position="542"/>
    </location>
</feature>
<evidence type="ECO:0000256" key="7">
    <source>
        <dbReference type="ARBA" id="ARBA00022723"/>
    </source>
</evidence>
<dbReference type="SMART" id="SM00028">
    <property type="entry name" value="TPR"/>
    <property type="match status" value="5"/>
</dbReference>
<comment type="caution">
    <text evidence="18">The sequence shown here is derived from an EMBL/GenBank/DDBJ whole genome shotgun (WGS) entry which is preliminary data.</text>
</comment>
<dbReference type="PROSITE" id="PS50280">
    <property type="entry name" value="SET"/>
    <property type="match status" value="1"/>
</dbReference>
<evidence type="ECO:0000256" key="14">
    <source>
        <dbReference type="ARBA" id="ARBA00093680"/>
    </source>
</evidence>
<protein>
    <recommendedName>
        <fullName evidence="13">Protein-lysine N-methyltransferase SMYD4</fullName>
    </recommendedName>
    <alternativeName>
        <fullName evidence="14">SET and MYND domain-containing protein 4</fullName>
    </alternativeName>
</protein>
<evidence type="ECO:0000256" key="11">
    <source>
        <dbReference type="ARBA" id="ARBA00048985"/>
    </source>
</evidence>
<comment type="subcellular location">
    <subcellularLocation>
        <location evidence="2">Cytoplasm</location>
    </subcellularLocation>
    <subcellularLocation>
        <location evidence="1">Nucleus</location>
    </subcellularLocation>
</comment>
<evidence type="ECO:0000256" key="15">
    <source>
        <dbReference type="PROSITE-ProRule" id="PRU00134"/>
    </source>
</evidence>
<dbReference type="Pfam" id="PF00856">
    <property type="entry name" value="SET"/>
    <property type="match status" value="1"/>
</dbReference>
<dbReference type="InterPro" id="IPR044421">
    <property type="entry name" value="SMYD4_SET"/>
</dbReference>
<keyword evidence="6" id="KW-0949">S-adenosyl-L-methionine</keyword>
<gene>
    <name evidence="18" type="ORF">HOLleu_09698</name>
</gene>
<comment type="function">
    <text evidence="12">Protein-lysine N-methyltransferase. Monomethylates PRMT5, modulating its transcriptional activity. May also act as a histone methyltransferase. Plays a critical role in cardiac development. Acts as a key epigenetic regulator of gene expression during cardiac development via its dual activities as a methyltransferase and negative regulator of HDAC1.</text>
</comment>
<evidence type="ECO:0000256" key="2">
    <source>
        <dbReference type="ARBA" id="ARBA00004496"/>
    </source>
</evidence>
<dbReference type="InterPro" id="IPR052097">
    <property type="entry name" value="SET-MYND_domain_protein"/>
</dbReference>
<comment type="catalytic activity">
    <reaction evidence="11">
        <text>L-lysyl-[protein] + S-adenosyl-L-methionine = N(6)-methyl-L-lysyl-[protein] + S-adenosyl-L-homocysteine + H(+)</text>
        <dbReference type="Rhea" id="RHEA:51736"/>
        <dbReference type="Rhea" id="RHEA-COMP:9752"/>
        <dbReference type="Rhea" id="RHEA-COMP:13053"/>
        <dbReference type="ChEBI" id="CHEBI:15378"/>
        <dbReference type="ChEBI" id="CHEBI:29969"/>
        <dbReference type="ChEBI" id="CHEBI:57856"/>
        <dbReference type="ChEBI" id="CHEBI:59789"/>
        <dbReference type="ChEBI" id="CHEBI:61929"/>
    </reaction>
</comment>
<dbReference type="EMBL" id="JAIZAY010000004">
    <property type="protein sequence ID" value="KAJ8042836.1"/>
    <property type="molecule type" value="Genomic_DNA"/>
</dbReference>
<dbReference type="CDD" id="cd10536">
    <property type="entry name" value="SET_SMYD4"/>
    <property type="match status" value="1"/>
</dbReference>
<dbReference type="InterPro" id="IPR002893">
    <property type="entry name" value="Znf_MYND"/>
</dbReference>
<name>A0A9Q1CCJ3_HOLLE</name>
<dbReference type="Gene3D" id="2.170.270.10">
    <property type="entry name" value="SET domain"/>
    <property type="match status" value="1"/>
</dbReference>
<accession>A0A9Q1CCJ3</accession>
<dbReference type="InterPro" id="IPR001214">
    <property type="entry name" value="SET_dom"/>
</dbReference>
<feature type="domain" description="MYND-type" evidence="17">
    <location>
        <begin position="299"/>
        <end position="338"/>
    </location>
</feature>
<organism evidence="18 19">
    <name type="scientific">Holothuria leucospilota</name>
    <name type="common">Black long sea cucumber</name>
    <name type="synonym">Mertensiothuria leucospilota</name>
    <dbReference type="NCBI Taxonomy" id="206669"/>
    <lineage>
        <taxon>Eukaryota</taxon>
        <taxon>Metazoa</taxon>
        <taxon>Echinodermata</taxon>
        <taxon>Eleutherozoa</taxon>
        <taxon>Echinozoa</taxon>
        <taxon>Holothuroidea</taxon>
        <taxon>Aspidochirotacea</taxon>
        <taxon>Aspidochirotida</taxon>
        <taxon>Holothuriidae</taxon>
        <taxon>Holothuria</taxon>
    </lineage>
</organism>
<dbReference type="SUPFAM" id="SSF48452">
    <property type="entry name" value="TPR-like"/>
    <property type="match status" value="1"/>
</dbReference>
<evidence type="ECO:0000256" key="13">
    <source>
        <dbReference type="ARBA" id="ARBA00093635"/>
    </source>
</evidence>
<keyword evidence="19" id="KW-1185">Reference proteome</keyword>
<keyword evidence="10" id="KW-0539">Nucleus</keyword>
<dbReference type="AlphaFoldDB" id="A0A9Q1CCJ3"/>
<evidence type="ECO:0000259" key="17">
    <source>
        <dbReference type="PROSITE" id="PS50865"/>
    </source>
</evidence>